<feature type="non-terminal residue" evidence="1">
    <location>
        <position position="1"/>
    </location>
</feature>
<sequence length="58" mass="6610">WFIFLPCSDHVCSLIELRQNVGRLLVSHLPELDLAQVNFECNVIDEILEQVLSGIDSK</sequence>
<evidence type="ECO:0000313" key="1">
    <source>
        <dbReference type="EMBL" id="MEQ2207227.1"/>
    </source>
</evidence>
<protein>
    <submittedName>
        <fullName evidence="1">Uncharacterized protein</fullName>
    </submittedName>
</protein>
<keyword evidence="2" id="KW-1185">Reference proteome</keyword>
<organism evidence="1 2">
    <name type="scientific">Xenoophorus captivus</name>
    <dbReference type="NCBI Taxonomy" id="1517983"/>
    <lineage>
        <taxon>Eukaryota</taxon>
        <taxon>Metazoa</taxon>
        <taxon>Chordata</taxon>
        <taxon>Craniata</taxon>
        <taxon>Vertebrata</taxon>
        <taxon>Euteleostomi</taxon>
        <taxon>Actinopterygii</taxon>
        <taxon>Neopterygii</taxon>
        <taxon>Teleostei</taxon>
        <taxon>Neoteleostei</taxon>
        <taxon>Acanthomorphata</taxon>
        <taxon>Ovalentaria</taxon>
        <taxon>Atherinomorphae</taxon>
        <taxon>Cyprinodontiformes</taxon>
        <taxon>Goodeidae</taxon>
        <taxon>Xenoophorus</taxon>
    </lineage>
</organism>
<accession>A0ABV0RGE6</accession>
<dbReference type="EMBL" id="JAHRIN010044082">
    <property type="protein sequence ID" value="MEQ2207227.1"/>
    <property type="molecule type" value="Genomic_DNA"/>
</dbReference>
<gene>
    <name evidence="1" type="ORF">XENOCAPTIV_009032</name>
</gene>
<name>A0ABV0RGE6_9TELE</name>
<comment type="caution">
    <text evidence="1">The sequence shown here is derived from an EMBL/GenBank/DDBJ whole genome shotgun (WGS) entry which is preliminary data.</text>
</comment>
<evidence type="ECO:0000313" key="2">
    <source>
        <dbReference type="Proteomes" id="UP001434883"/>
    </source>
</evidence>
<reference evidence="1 2" key="1">
    <citation type="submission" date="2021-06" db="EMBL/GenBank/DDBJ databases">
        <authorList>
            <person name="Palmer J.M."/>
        </authorList>
    </citation>
    <scope>NUCLEOTIDE SEQUENCE [LARGE SCALE GENOMIC DNA]</scope>
    <source>
        <strain evidence="1 2">XC_2019</strain>
        <tissue evidence="1">Muscle</tissue>
    </source>
</reference>
<dbReference type="Proteomes" id="UP001434883">
    <property type="component" value="Unassembled WGS sequence"/>
</dbReference>
<proteinExistence type="predicted"/>